<proteinExistence type="predicted"/>
<evidence type="ECO:0000313" key="1">
    <source>
        <dbReference type="EMBL" id="KAG6502061.1"/>
    </source>
</evidence>
<dbReference type="AlphaFoldDB" id="A0A8J5L5P9"/>
<dbReference type="Proteomes" id="UP000734854">
    <property type="component" value="Unassembled WGS sequence"/>
</dbReference>
<reference evidence="1 2" key="1">
    <citation type="submission" date="2020-08" db="EMBL/GenBank/DDBJ databases">
        <title>Plant Genome Project.</title>
        <authorList>
            <person name="Zhang R.-G."/>
        </authorList>
    </citation>
    <scope>NUCLEOTIDE SEQUENCE [LARGE SCALE GENOMIC DNA]</scope>
    <source>
        <tissue evidence="1">Rhizome</tissue>
    </source>
</reference>
<dbReference type="EMBL" id="JACMSC010000011">
    <property type="protein sequence ID" value="KAG6502061.1"/>
    <property type="molecule type" value="Genomic_DNA"/>
</dbReference>
<comment type="caution">
    <text evidence="1">The sequence shown here is derived from an EMBL/GenBank/DDBJ whole genome shotgun (WGS) entry which is preliminary data.</text>
</comment>
<organism evidence="1 2">
    <name type="scientific">Zingiber officinale</name>
    <name type="common">Ginger</name>
    <name type="synonym">Amomum zingiber</name>
    <dbReference type="NCBI Taxonomy" id="94328"/>
    <lineage>
        <taxon>Eukaryota</taxon>
        <taxon>Viridiplantae</taxon>
        <taxon>Streptophyta</taxon>
        <taxon>Embryophyta</taxon>
        <taxon>Tracheophyta</taxon>
        <taxon>Spermatophyta</taxon>
        <taxon>Magnoliopsida</taxon>
        <taxon>Liliopsida</taxon>
        <taxon>Zingiberales</taxon>
        <taxon>Zingiberaceae</taxon>
        <taxon>Zingiber</taxon>
    </lineage>
</organism>
<protein>
    <submittedName>
        <fullName evidence="1">Uncharacterized protein</fullName>
    </submittedName>
</protein>
<keyword evidence="2" id="KW-1185">Reference proteome</keyword>
<accession>A0A8J5L5P9</accession>
<name>A0A8J5L5P9_ZINOF</name>
<sequence>MTGSKADKIMVADTAGVEVASTAGVEVASTAEVELPNTAEMGLASTIEMELANTVEMELADTAEVEVGDFVAETAEISMGLSAAEIVEVVRNDWYGYLSCNKMRLSLTTNSNTGTNLSSCSIAPTPCSHRAFLLLHRLTESVQPHDPPSPGRGRRGLAGNVHPRPLFSRALDRWIGNPSSSALALHPGRHHPFSSSLAGCLDPHRRFMLLLSLWCESSNHCRCRSGVAVASS</sequence>
<gene>
    <name evidence="1" type="ORF">ZIOFF_041948</name>
</gene>
<evidence type="ECO:0000313" key="2">
    <source>
        <dbReference type="Proteomes" id="UP000734854"/>
    </source>
</evidence>